<keyword evidence="3" id="KW-1003">Cell membrane</keyword>
<dbReference type="EMBL" id="JBBMFJ010000037">
    <property type="protein sequence ID" value="MEQ2564275.1"/>
    <property type="molecule type" value="Genomic_DNA"/>
</dbReference>
<evidence type="ECO:0000256" key="2">
    <source>
        <dbReference type="ARBA" id="ARBA00007400"/>
    </source>
</evidence>
<keyword evidence="6 7" id="KW-0472">Membrane</keyword>
<feature type="transmembrane region" description="Helical" evidence="7">
    <location>
        <begin position="186"/>
        <end position="203"/>
    </location>
</feature>
<comment type="caution">
    <text evidence="9">The sequence shown here is derived from an EMBL/GenBank/DDBJ whole genome shotgun (WGS) entry which is preliminary data.</text>
</comment>
<evidence type="ECO:0000256" key="4">
    <source>
        <dbReference type="ARBA" id="ARBA00022692"/>
    </source>
</evidence>
<evidence type="ECO:0000256" key="6">
    <source>
        <dbReference type="ARBA" id="ARBA00023136"/>
    </source>
</evidence>
<evidence type="ECO:0000313" key="9">
    <source>
        <dbReference type="EMBL" id="MEQ2564275.1"/>
    </source>
</evidence>
<evidence type="ECO:0000256" key="3">
    <source>
        <dbReference type="ARBA" id="ARBA00022475"/>
    </source>
</evidence>
<keyword evidence="9" id="KW-0012">Acyltransferase</keyword>
<comment type="subcellular location">
    <subcellularLocation>
        <location evidence="1">Cell membrane</location>
        <topology evidence="1">Multi-pass membrane protein</topology>
    </subcellularLocation>
</comment>
<feature type="transmembrane region" description="Helical" evidence="7">
    <location>
        <begin position="285"/>
        <end position="302"/>
    </location>
</feature>
<keyword evidence="4 7" id="KW-0812">Transmembrane</keyword>
<evidence type="ECO:0000256" key="5">
    <source>
        <dbReference type="ARBA" id="ARBA00022989"/>
    </source>
</evidence>
<feature type="domain" description="Acyltransferase 3" evidence="8">
    <location>
        <begin position="99"/>
        <end position="427"/>
    </location>
</feature>
<evidence type="ECO:0000259" key="8">
    <source>
        <dbReference type="Pfam" id="PF01757"/>
    </source>
</evidence>
<dbReference type="PANTHER" id="PTHR40074">
    <property type="entry name" value="O-ACETYLTRANSFERASE WECH"/>
    <property type="match status" value="1"/>
</dbReference>
<feature type="transmembrane region" description="Helical" evidence="7">
    <location>
        <begin position="233"/>
        <end position="254"/>
    </location>
</feature>
<feature type="transmembrane region" description="Helical" evidence="7">
    <location>
        <begin position="411"/>
        <end position="431"/>
    </location>
</feature>
<feature type="transmembrane region" description="Helical" evidence="7">
    <location>
        <begin position="148"/>
        <end position="170"/>
    </location>
</feature>
<sequence length="455" mass="52129">MNDKKRSCLYASVLFWFLVSVCASLFLIWCEKKACGFLAPRQILFPEALVVLSLVLHLKHEFDQQTVSGKPSSAGNTAKAFSLTDTLGFTNTSPSYDIRYDYIRLFAVFCVILLHCLGIAMPMLSMEINEETLAMLREVPAFLLRPAAVLQTCLYLGNTCFLMLTGALLFGRGTKGGIGTFYERRFSKVVLTSVLYFFFYMWQNGRLNPVCADTLREAFHRILSGSIQEDCPFLWLVYMTISIYVAVPFLQYMFEAMPYRALTSLSAVVLACMFLKTYTLMTTDLLPFFAQWIGIAMIGYWVSRPETRRYDRWIWTLAALSFFKVAFSVNPYAYWQTYINYYVHMAPLSIFMACGIFALALHKKPERTHFLSPLITMLGKHSFTILLLHWWVLYHLAISTLNLDITWKHPLAFAGAILFIITASLICGFLIDQTVVYAVRTLFEATIKQIRHMAK</sequence>
<feature type="transmembrane region" description="Helical" evidence="7">
    <location>
        <begin position="314"/>
        <end position="335"/>
    </location>
</feature>
<dbReference type="PANTHER" id="PTHR40074:SF2">
    <property type="entry name" value="O-ACETYLTRANSFERASE WECH"/>
    <property type="match status" value="1"/>
</dbReference>
<dbReference type="Pfam" id="PF01757">
    <property type="entry name" value="Acyl_transf_3"/>
    <property type="match status" value="1"/>
</dbReference>
<feature type="transmembrane region" description="Helical" evidence="7">
    <location>
        <begin position="41"/>
        <end position="58"/>
    </location>
</feature>
<evidence type="ECO:0000256" key="1">
    <source>
        <dbReference type="ARBA" id="ARBA00004651"/>
    </source>
</evidence>
<dbReference type="RefSeq" id="WP_349230305.1">
    <property type="nucleotide sequence ID" value="NZ_JBBMFJ010000037.1"/>
</dbReference>
<dbReference type="GO" id="GO:0016746">
    <property type="term" value="F:acyltransferase activity"/>
    <property type="evidence" value="ECO:0007669"/>
    <property type="project" value="UniProtKB-KW"/>
</dbReference>
<protein>
    <submittedName>
        <fullName evidence="9">Acyltransferase</fullName>
        <ecNumber evidence="9">2.3.1.-</ecNumber>
    </submittedName>
</protein>
<evidence type="ECO:0000256" key="7">
    <source>
        <dbReference type="SAM" id="Phobius"/>
    </source>
</evidence>
<proteinExistence type="inferred from homology"/>
<feature type="transmembrane region" description="Helical" evidence="7">
    <location>
        <begin position="105"/>
        <end position="128"/>
    </location>
</feature>
<gene>
    <name evidence="9" type="ORF">WMO41_14065</name>
</gene>
<organism evidence="9 10">
    <name type="scientific">Ventrimonas faecis</name>
    <dbReference type="NCBI Taxonomy" id="3133170"/>
    <lineage>
        <taxon>Bacteria</taxon>
        <taxon>Bacillati</taxon>
        <taxon>Bacillota</taxon>
        <taxon>Clostridia</taxon>
        <taxon>Lachnospirales</taxon>
        <taxon>Lachnospiraceae</taxon>
        <taxon>Ventrimonas</taxon>
    </lineage>
</organism>
<evidence type="ECO:0000313" key="10">
    <source>
        <dbReference type="Proteomes" id="UP001437460"/>
    </source>
</evidence>
<accession>A0ABV1HPN1</accession>
<keyword evidence="5 7" id="KW-1133">Transmembrane helix</keyword>
<reference evidence="9 10" key="1">
    <citation type="submission" date="2024-03" db="EMBL/GenBank/DDBJ databases">
        <title>Human intestinal bacterial collection.</title>
        <authorList>
            <person name="Pauvert C."/>
            <person name="Hitch T.C.A."/>
            <person name="Clavel T."/>
        </authorList>
    </citation>
    <scope>NUCLEOTIDE SEQUENCE [LARGE SCALE GENOMIC DNA]</scope>
    <source>
        <strain evidence="9 10">CLA-AP-H27</strain>
    </source>
</reference>
<dbReference type="EC" id="2.3.1.-" evidence="9"/>
<feature type="transmembrane region" description="Helical" evidence="7">
    <location>
        <begin position="341"/>
        <end position="361"/>
    </location>
</feature>
<name>A0ABV1HPN1_9FIRM</name>
<dbReference type="Proteomes" id="UP001437460">
    <property type="component" value="Unassembled WGS sequence"/>
</dbReference>
<comment type="similarity">
    <text evidence="2">Belongs to the acyltransferase 3 family.</text>
</comment>
<feature type="transmembrane region" description="Helical" evidence="7">
    <location>
        <begin position="261"/>
        <end position="279"/>
    </location>
</feature>
<keyword evidence="9" id="KW-0808">Transferase</keyword>
<feature type="transmembrane region" description="Helical" evidence="7">
    <location>
        <begin position="370"/>
        <end position="391"/>
    </location>
</feature>
<dbReference type="InterPro" id="IPR002656">
    <property type="entry name" value="Acyl_transf_3_dom"/>
</dbReference>
<keyword evidence="10" id="KW-1185">Reference proteome</keyword>
<feature type="transmembrane region" description="Helical" evidence="7">
    <location>
        <begin position="7"/>
        <end position="29"/>
    </location>
</feature>